<evidence type="ECO:0000256" key="8">
    <source>
        <dbReference type="SAM" id="MobiDB-lite"/>
    </source>
</evidence>
<feature type="region of interest" description="Disordered" evidence="8">
    <location>
        <begin position="1854"/>
        <end position="1879"/>
    </location>
</feature>
<evidence type="ECO:0000256" key="3">
    <source>
        <dbReference type="ARBA" id="ARBA00022679"/>
    </source>
</evidence>
<evidence type="ECO:0000313" key="10">
    <source>
        <dbReference type="EMBL" id="CAD5227639.1"/>
    </source>
</evidence>
<name>A0A1I7S5F3_BURXY</name>
<dbReference type="Gene3D" id="2.60.120.260">
    <property type="entry name" value="Galactose-binding domain-like"/>
    <property type="match status" value="1"/>
</dbReference>
<keyword evidence="5" id="KW-0040">ANK repeat</keyword>
<dbReference type="eggNOG" id="KOG4276">
    <property type="taxonomic scope" value="Eukaryota"/>
</dbReference>
<dbReference type="GO" id="GO:0061630">
    <property type="term" value="F:ubiquitin protein ligase activity"/>
    <property type="evidence" value="ECO:0007669"/>
    <property type="project" value="UniProtKB-UniRule"/>
</dbReference>
<dbReference type="InterPro" id="IPR008979">
    <property type="entry name" value="Galactose-bd-like_sf"/>
</dbReference>
<feature type="region of interest" description="Disordered" evidence="8">
    <location>
        <begin position="1683"/>
        <end position="1704"/>
    </location>
</feature>
<feature type="region of interest" description="Disordered" evidence="8">
    <location>
        <begin position="1339"/>
        <end position="1381"/>
    </location>
</feature>
<dbReference type="EMBL" id="CAJFDI010000004">
    <property type="protein sequence ID" value="CAD5227639.1"/>
    <property type="molecule type" value="Genomic_DNA"/>
</dbReference>
<dbReference type="SUPFAM" id="SSF56204">
    <property type="entry name" value="Hect, E3 ligase catalytic domain"/>
    <property type="match status" value="1"/>
</dbReference>
<dbReference type="InterPro" id="IPR045322">
    <property type="entry name" value="HECTD1/TRIP12-like"/>
</dbReference>
<dbReference type="EMBL" id="CAJFCV020000004">
    <property type="protein sequence ID" value="CAG9118011.1"/>
    <property type="molecule type" value="Genomic_DNA"/>
</dbReference>
<evidence type="ECO:0000256" key="5">
    <source>
        <dbReference type="PROSITE-ProRule" id="PRU00023"/>
    </source>
</evidence>
<comment type="catalytic activity">
    <reaction evidence="1 7">
        <text>S-ubiquitinyl-[E2 ubiquitin-conjugating enzyme]-L-cysteine + [acceptor protein]-L-lysine = [E2 ubiquitin-conjugating enzyme]-L-cysteine + N(6)-ubiquitinyl-[acceptor protein]-L-lysine.</text>
        <dbReference type="EC" id="2.3.2.26"/>
    </reaction>
</comment>
<dbReference type="PROSITE" id="PS50297">
    <property type="entry name" value="ANK_REP_REGION"/>
    <property type="match status" value="2"/>
</dbReference>
<dbReference type="EC" id="2.3.2.26" evidence="7"/>
<dbReference type="GO" id="GO:0016607">
    <property type="term" value="C:nuclear speck"/>
    <property type="evidence" value="ECO:0007669"/>
    <property type="project" value="TreeGrafter"/>
</dbReference>
<dbReference type="InterPro" id="IPR016024">
    <property type="entry name" value="ARM-type_fold"/>
</dbReference>
<dbReference type="InterPro" id="IPR011989">
    <property type="entry name" value="ARM-like"/>
</dbReference>
<comment type="function">
    <text evidence="7">E3 ubiquitin-protein ligase which accepts ubiquitin from an E2 ubiquitin-conjugating enzyme in the form of a thioester and then directly transfers the ubiquitin to targeted substrates.</text>
</comment>
<keyword evidence="3 7" id="KW-0808">Transferase</keyword>
<dbReference type="Proteomes" id="UP000095284">
    <property type="component" value="Unplaced"/>
</dbReference>
<feature type="repeat" description="ANK" evidence="5">
    <location>
        <begin position="380"/>
        <end position="412"/>
    </location>
</feature>
<dbReference type="SMR" id="A0A1I7S5F3"/>
<dbReference type="Pfam" id="PF07738">
    <property type="entry name" value="Sad1_UNC"/>
    <property type="match status" value="1"/>
</dbReference>
<evidence type="ECO:0000313" key="13">
    <source>
        <dbReference type="WBParaSite" id="BXY_0823800.1"/>
    </source>
</evidence>
<dbReference type="Pfam" id="PF12796">
    <property type="entry name" value="Ank_2"/>
    <property type="match status" value="1"/>
</dbReference>
<dbReference type="InterPro" id="IPR035983">
    <property type="entry name" value="Hect_E3_ubiquitin_ligase"/>
</dbReference>
<dbReference type="Gene3D" id="1.25.40.20">
    <property type="entry name" value="Ankyrin repeat-containing domain"/>
    <property type="match status" value="1"/>
</dbReference>
<sequence>MEGIDPDTLLEWLQTGAGEERDLQLMALEQLCMLLLMSDNIDRCFESCPPRSFIPALCRIFLDETASENVLEVTARAITYYLDVSNECTRRITQVEGAVKAICHRLTLADMNDRTSRDLAEQCVKLLESVCQRETPAVYEAGGLQAMLTLVGHKGNVIHKDTLYSAMAVVQRLCSRVEPTDNNLKECAGELGRLLTHDDPKVAESALRCFAALTDRFIRKSIDPTELAEPSNLIEHLLTSLLPSGGGHSDGMVTNKSISFISIVLSLLSNLCRGSHKVTMQVVSSEKLVPALKNICSSKDERCVLDALRLVDLLVLLMCDGRSSLPKNNSIIPSCDSMSANSSYDKSHRYLIDAIRQRDTDALIDAFEHGNVDPNFTDDAGQTLLNWCAAFGTLDMVQYLCDKGADVNRGQRSSSLHYAACFGRVDIVTALLRNGANPELRDEEGRTALDKARERADESHQQVIQILESPSAYMTSDSERSQRRETVEIPEQSEQESCQIDPELSRKVIQQLIPVFCNVCLNSMVTSVKKAALGLIGKCVQNCSAEAFDELMQGKVKSIDSDDGAAFVDGLTKVLVMVLNEEDNTEGHEYVLKILLAVLEKNPTFWVDELVRLGVVERVEHLASQEVPNNEFITAADVAKEQEITTISAPSIRSHSGTPARSDSAQAERQQMLNIPVQSEEEFLDTQTPSPTPENADIEEKKTLKEALDTIQEPGTSTSGDSWTLKDKSLYKWKDWRLMRSTDSLYVWCDAVAIELSDGSNGWLRFFLDGKLNTMYSSGVPESGPDNSETRSDFIRKFQANRNLMGGNGVSPKPIFSNPLPGKSIDSGNWQISSTQVDELVITNKEGGQQKVIIKDDLPGFQYETSKFSTKSFMAESTLGSNFVTGWAARGGERRLRFRTEAQKQRINELAKELWNKHLKEARNKPREVFVQLRKAAEELSEITEICAQNQADQSRAGELAEKLSAVRDLMVNERLLSTFELATSGVIQAILGFVSAALEVRRGVVEEVFKKVFENEVLLSSMVHRIVDVLESVEKFTQHLYDTPGGSANGLQLLTRRLRFSMEQIDPGCPTQSELLDRTGRVLKTEPLTTVGQVKTFLHRMVAKMWYDFPRESMEFVRNLNAKHAQNEALELKYESDFDTNGLIWYIGTNGTTQSEWINPAAVGVLHITSTDGSKLPYGCYEDILSRDVNPLNCHTSDNKDIAITIDLGVVFKPSAYTLRHARGYGKSALRTWDLEGSLDGKGFVLLSRHENDTSLNDAGSTSTFFIPENEQISKVRYLRLRQRGPNASGVTHYISLSGFEVYGTVYSAIGDSFNPVHPKKHSSKKIKVLPVKLDSKISKSQDGPHVTMPGKRIKSSKPTGFGRTQRVNSSDSNSSIPGSIHIAQSSAMNPATVATALANNTAAQSQGSPNSSIHQKSMSTTNLLDVNAGQKKSTNSVSATQQASSAECLQRQSPSLENLLSRARVFGDRRIPDPVPEHDALDEYSSRESHIDTASTATHEENKNLSASTPELAQPELSIASSTPQPPADQTTPTQAKPPPRPLYNGIVDLYQEIVKNGQSIEDVDEMERYGLTSSYVAATLDEIMEADDIDNYEFSNDEFNENEQEEQPEVSDENNPKTTLTTIGQGIKSKIGNYAGALKNIVSQAVEPNQEASAAKKDPTGGLASHLEEFFEELFADDDEECDDEYGTSLPGTEGSTLERLASMAPFPVSSDFVDRLRRQAEPATETAGPSTTPQNSSSSSSVNAPLRINWRNLLRGSSSESAASNSTPSSSKFAAIPLRSELVRLLAESSGSDGGLQHDVVLSMLDAAGLRSLSGNQHRSNTGGRNTRKPTRNWDDEYVLRRQFHALIPAFDPRPGRNNVNQTSDMELPPKDVKCPKVKDLNRKRSYNETKETASLELFLRGPNINGVDNATISLEDGEESMFSAVQRLLNLTNYAAKTDRSRKIWEPSYIIMYQNVLPEEIPQKIQATEPQDLDDLTSEKNVVVKQCLDTLQAFHELAEDHASTDSFVSQKLTQKLSQELTDPLVVSAKALPSWCEMLVYKYPCLFTLETRSMFMNATAFGTSRAIVWLQNRRDMLLEEARTSASASGSNQAGVRREDHYPEYRVGRIKHERIKVHREGEELFDNAVRVMKFHAARKAILEIEYLGEEGTGLGPTLEFYALVAAEFQRKSLAMWLCDDSDEAQQALEKESLDLGEGKKPPGFYVRRAGGLFPAPAPQNSSEAERIADLFRILGIFLAKVLQDGRLVDLPLSPPFLKLLISDSVAGRQESDVESVSLDGLLNLDDLEQIHPHKARFLRSVQRLCQQKAQIRAEKSLSPAEKLKKINQLRLVFDGNHECSVEDLNLTFVLNPPSSVFNYSEYELIPGGGSVDVTVDNIELYLGKCVDFYLNSGIRKQVMAFREGFDFVFPLRALKPFSAAEVQKLLSGEQCPEWTRDDLINYTEPKLGYTKESPGFLRFVDVVAGMTPEERKAFLQFTTGCSSLPPGGLANLHPRLTIVRKVDGGGDGSYPSVNTCVHYLKLPEYSSAEILRERLLAATSEKGFHLN</sequence>
<dbReference type="InterPro" id="IPR000569">
    <property type="entry name" value="HECT_dom"/>
</dbReference>
<feature type="compositionally biased region" description="Basic and acidic residues" evidence="8">
    <location>
        <begin position="1471"/>
        <end position="1493"/>
    </location>
</feature>
<feature type="active site" description="Glycyl thioester intermediate" evidence="6">
    <location>
        <position position="2519"/>
    </location>
</feature>
<dbReference type="SUPFAM" id="SSF48371">
    <property type="entry name" value="ARM repeat"/>
    <property type="match status" value="1"/>
</dbReference>
<proteinExistence type="inferred from homology"/>
<comment type="similarity">
    <text evidence="2 7">Belongs to the UPL family. K-HECT subfamily.</text>
</comment>
<gene>
    <name evidence="10" type="ORF">BXYJ_LOCUS10050</name>
</gene>
<feature type="compositionally biased region" description="Basic and acidic residues" evidence="8">
    <location>
        <begin position="477"/>
        <end position="487"/>
    </location>
</feature>
<evidence type="ECO:0000256" key="7">
    <source>
        <dbReference type="RuleBase" id="RU369009"/>
    </source>
</evidence>
<dbReference type="Proteomes" id="UP000659654">
    <property type="component" value="Unassembled WGS sequence"/>
</dbReference>
<dbReference type="UniPathway" id="UPA00143"/>
<dbReference type="PANTHER" id="PTHR45670">
    <property type="entry name" value="E3 UBIQUITIN-PROTEIN LIGASE TRIP12"/>
    <property type="match status" value="1"/>
</dbReference>
<dbReference type="FunFam" id="3.30.2410.10:FF:000007">
    <property type="entry name" value="Putative E3 ubiquitin-protein ligase HECTD1"/>
    <property type="match status" value="1"/>
</dbReference>
<dbReference type="PROSITE" id="PS50237">
    <property type="entry name" value="HECT"/>
    <property type="match status" value="1"/>
</dbReference>
<organism evidence="11 13">
    <name type="scientific">Bursaphelenchus xylophilus</name>
    <name type="common">Pinewood nematode worm</name>
    <name type="synonym">Aphelenchoides xylophilus</name>
    <dbReference type="NCBI Taxonomy" id="6326"/>
    <lineage>
        <taxon>Eukaryota</taxon>
        <taxon>Metazoa</taxon>
        <taxon>Ecdysozoa</taxon>
        <taxon>Nematoda</taxon>
        <taxon>Chromadorea</taxon>
        <taxon>Rhabditida</taxon>
        <taxon>Tylenchina</taxon>
        <taxon>Tylenchomorpha</taxon>
        <taxon>Aphelenchoidea</taxon>
        <taxon>Aphelenchoididae</taxon>
        <taxon>Bursaphelenchus</taxon>
    </lineage>
</organism>
<evidence type="ECO:0000259" key="9">
    <source>
        <dbReference type="PROSITE" id="PS50237"/>
    </source>
</evidence>
<accession>A0A1I7S5F3</accession>
<dbReference type="Pfam" id="PF00632">
    <property type="entry name" value="HECT"/>
    <property type="match status" value="1"/>
</dbReference>
<dbReference type="Gene3D" id="1.25.10.10">
    <property type="entry name" value="Leucine-rich Repeat Variant"/>
    <property type="match status" value="1"/>
</dbReference>
<dbReference type="SUPFAM" id="SSF49785">
    <property type="entry name" value="Galactose-binding domain-like"/>
    <property type="match status" value="1"/>
</dbReference>
<dbReference type="GO" id="GO:0070534">
    <property type="term" value="P:protein K63-linked ubiquitination"/>
    <property type="evidence" value="ECO:0007669"/>
    <property type="project" value="TreeGrafter"/>
</dbReference>
<feature type="compositionally biased region" description="Polar residues" evidence="8">
    <location>
        <begin position="1817"/>
        <end position="1829"/>
    </location>
</feature>
<dbReference type="CDD" id="cd00078">
    <property type="entry name" value="HECTc"/>
    <property type="match status" value="1"/>
</dbReference>
<keyword evidence="4 6" id="KW-0833">Ubl conjugation pathway</keyword>
<feature type="region of interest" description="Disordered" evidence="8">
    <location>
        <begin position="473"/>
        <end position="496"/>
    </location>
</feature>
<comment type="pathway">
    <text evidence="7">Protein modification; protein ubiquitination.</text>
</comment>
<evidence type="ECO:0000256" key="2">
    <source>
        <dbReference type="ARBA" id="ARBA00006331"/>
    </source>
</evidence>
<reference evidence="13" key="1">
    <citation type="submission" date="2016-11" db="UniProtKB">
        <authorList>
            <consortium name="WormBaseParasite"/>
        </authorList>
    </citation>
    <scope>IDENTIFICATION</scope>
</reference>
<evidence type="ECO:0000256" key="1">
    <source>
        <dbReference type="ARBA" id="ARBA00000885"/>
    </source>
</evidence>
<dbReference type="InterPro" id="IPR036770">
    <property type="entry name" value="Ankyrin_rpt-contain_sf"/>
</dbReference>
<feature type="region of interest" description="Disordered" evidence="8">
    <location>
        <begin position="1471"/>
        <end position="1545"/>
    </location>
</feature>
<feature type="repeat" description="ANK" evidence="5">
    <location>
        <begin position="411"/>
        <end position="443"/>
    </location>
</feature>
<dbReference type="SMART" id="SM00248">
    <property type="entry name" value="ANK"/>
    <property type="match status" value="2"/>
</dbReference>
<dbReference type="OrthoDB" id="412600at2759"/>
<dbReference type="Proteomes" id="UP000582659">
    <property type="component" value="Unassembled WGS sequence"/>
</dbReference>
<feature type="region of interest" description="Disordered" evidence="8">
    <location>
        <begin position="1817"/>
        <end position="1837"/>
    </location>
</feature>
<evidence type="ECO:0000256" key="4">
    <source>
        <dbReference type="ARBA" id="ARBA00022786"/>
    </source>
</evidence>
<dbReference type="Gene3D" id="3.30.2160.10">
    <property type="entry name" value="Hect, E3 ligase catalytic domain"/>
    <property type="match status" value="1"/>
</dbReference>
<feature type="region of interest" description="Disordered" evidence="8">
    <location>
        <begin position="646"/>
        <end position="667"/>
    </location>
</feature>
<evidence type="ECO:0000313" key="12">
    <source>
        <dbReference type="Proteomes" id="UP000659654"/>
    </source>
</evidence>
<dbReference type="SUPFAM" id="SSF48403">
    <property type="entry name" value="Ankyrin repeat"/>
    <property type="match status" value="1"/>
</dbReference>
<dbReference type="InterPro" id="IPR002110">
    <property type="entry name" value="Ankyrin_rpt"/>
</dbReference>
<dbReference type="InterPro" id="IPR012919">
    <property type="entry name" value="SUN_dom"/>
</dbReference>
<dbReference type="PANTHER" id="PTHR45670:SF1">
    <property type="entry name" value="E3 UBIQUITIN-PROTEIN LIGASE HECTD1"/>
    <property type="match status" value="1"/>
</dbReference>
<evidence type="ECO:0000256" key="6">
    <source>
        <dbReference type="PROSITE-ProRule" id="PRU00104"/>
    </source>
</evidence>
<protein>
    <recommendedName>
        <fullName evidence="7">E3 ubiquitin-protein ligase</fullName>
        <ecNumber evidence="7">2.3.2.26</ecNumber>
    </recommendedName>
</protein>
<dbReference type="WBParaSite" id="BXY_0823800.1">
    <property type="protein sequence ID" value="BXY_0823800.1"/>
    <property type="gene ID" value="BXY_0823800"/>
</dbReference>
<dbReference type="Gene3D" id="3.30.2410.10">
    <property type="entry name" value="Hect, E3 ligase catalytic domain"/>
    <property type="match status" value="1"/>
</dbReference>
<dbReference type="PROSITE" id="PS50088">
    <property type="entry name" value="ANK_REPEAT"/>
    <property type="match status" value="2"/>
</dbReference>
<feature type="region of interest" description="Disordered" evidence="8">
    <location>
        <begin position="1722"/>
        <end position="1747"/>
    </location>
</feature>
<feature type="domain" description="HECT" evidence="9">
    <location>
        <begin position="2141"/>
        <end position="2550"/>
    </location>
</feature>
<dbReference type="GO" id="GO:0043161">
    <property type="term" value="P:proteasome-mediated ubiquitin-dependent protein catabolic process"/>
    <property type="evidence" value="ECO:0007669"/>
    <property type="project" value="TreeGrafter"/>
</dbReference>
<dbReference type="SMART" id="SM00119">
    <property type="entry name" value="HECTc"/>
    <property type="match status" value="1"/>
</dbReference>
<reference evidence="10" key="2">
    <citation type="submission" date="2020-09" db="EMBL/GenBank/DDBJ databases">
        <authorList>
            <person name="Kikuchi T."/>
        </authorList>
    </citation>
    <scope>NUCLEOTIDE SEQUENCE</scope>
    <source>
        <strain evidence="10">Ka4C1</strain>
    </source>
</reference>
<keyword evidence="12" id="KW-1185">Reference proteome</keyword>
<dbReference type="Gene3D" id="3.90.1750.10">
    <property type="entry name" value="Hect, E3 ligase catalytic domains"/>
    <property type="match status" value="2"/>
</dbReference>
<feature type="region of interest" description="Disordered" evidence="8">
    <location>
        <begin position="1431"/>
        <end position="1454"/>
    </location>
</feature>
<evidence type="ECO:0000313" key="11">
    <source>
        <dbReference type="Proteomes" id="UP000095284"/>
    </source>
</evidence>